<dbReference type="PATRIC" id="fig|1430899.3.peg.1123"/>
<reference evidence="1 2" key="1">
    <citation type="journal article" date="2015" name="Genome Biol. Evol.">
        <title>Comparative Genomics of Listeria Sensu Lato: Genus-Wide Differences in Evolutionary Dynamics and the Progressive Gain of Complex, Potentially Pathogenicity-Related Traits through Lateral Gene Transfer.</title>
        <authorList>
            <person name="Chiara M."/>
            <person name="Caruso M."/>
            <person name="D'Erchia A.M."/>
            <person name="Manzari C."/>
            <person name="Fraccalvieri R."/>
            <person name="Goffredo E."/>
            <person name="Latorre L."/>
            <person name="Miccolupo A."/>
            <person name="Padalino I."/>
            <person name="Santagada G."/>
            <person name="Chiocco D."/>
            <person name="Pesole G."/>
            <person name="Horner D.S."/>
            <person name="Parisi A."/>
        </authorList>
    </citation>
    <scope>NUCLEOTIDE SEQUENCE [LARGE SCALE GENOMIC DNA]</scope>
    <source>
        <strain evidence="1 2">1991</strain>
    </source>
</reference>
<dbReference type="OrthoDB" id="9917983at2"/>
<gene>
    <name evidence="1" type="ORF">X560_1088</name>
</gene>
<dbReference type="AlphaFoldDB" id="A0A0J8GBV8"/>
<accession>A0A0J8GBV8</accession>
<name>A0A0J8GBV8_9LIST</name>
<comment type="caution">
    <text evidence="1">The sequence shown here is derived from an EMBL/GenBank/DDBJ whole genome shotgun (WGS) entry which is preliminary data.</text>
</comment>
<dbReference type="Proteomes" id="UP000052258">
    <property type="component" value="Unassembled WGS sequence"/>
</dbReference>
<sequence>MNYLADLEEAYALGCQDERIIAILERAILGAGVYEDKTAMIEAQNLLFEAATCQKLRAKQLAAFQFLLTEYENGNLEVDHHELIEQKAQLDGPE</sequence>
<keyword evidence="2" id="KW-1185">Reference proteome</keyword>
<organism evidence="1 2">
    <name type="scientific">Listeria fleischmannii 1991</name>
    <dbReference type="NCBI Taxonomy" id="1430899"/>
    <lineage>
        <taxon>Bacteria</taxon>
        <taxon>Bacillati</taxon>
        <taxon>Bacillota</taxon>
        <taxon>Bacilli</taxon>
        <taxon>Bacillales</taxon>
        <taxon>Listeriaceae</taxon>
        <taxon>Listeria</taxon>
    </lineage>
</organism>
<proteinExistence type="predicted"/>
<evidence type="ECO:0000313" key="2">
    <source>
        <dbReference type="Proteomes" id="UP000052258"/>
    </source>
</evidence>
<dbReference type="RefSeq" id="WP_007472851.1">
    <property type="nucleotide sequence ID" value="NZ_KQ130613.1"/>
</dbReference>
<protein>
    <submittedName>
        <fullName evidence="1">Uncharacterized protein</fullName>
    </submittedName>
</protein>
<dbReference type="EMBL" id="AZHO01000011">
    <property type="protein sequence ID" value="KMT60162.1"/>
    <property type="molecule type" value="Genomic_DNA"/>
</dbReference>
<evidence type="ECO:0000313" key="1">
    <source>
        <dbReference type="EMBL" id="KMT60162.1"/>
    </source>
</evidence>